<dbReference type="Gene3D" id="1.25.40.390">
    <property type="match status" value="1"/>
</dbReference>
<evidence type="ECO:0000313" key="9">
    <source>
        <dbReference type="Proteomes" id="UP000245647"/>
    </source>
</evidence>
<dbReference type="OrthoDB" id="621570at2"/>
<dbReference type="InterPro" id="IPR033985">
    <property type="entry name" value="SusD-like_N"/>
</dbReference>
<organism evidence="8 9">
    <name type="scientific">Pararcticibacter amylolyticus</name>
    <dbReference type="NCBI Taxonomy" id="2173175"/>
    <lineage>
        <taxon>Bacteria</taxon>
        <taxon>Pseudomonadati</taxon>
        <taxon>Bacteroidota</taxon>
        <taxon>Sphingobacteriia</taxon>
        <taxon>Sphingobacteriales</taxon>
        <taxon>Sphingobacteriaceae</taxon>
        <taxon>Pararcticibacter</taxon>
    </lineage>
</organism>
<dbReference type="GO" id="GO:0009279">
    <property type="term" value="C:cell outer membrane"/>
    <property type="evidence" value="ECO:0007669"/>
    <property type="project" value="UniProtKB-SubCell"/>
</dbReference>
<evidence type="ECO:0000256" key="2">
    <source>
        <dbReference type="ARBA" id="ARBA00006275"/>
    </source>
</evidence>
<evidence type="ECO:0000313" key="8">
    <source>
        <dbReference type="EMBL" id="PWG80533.1"/>
    </source>
</evidence>
<proteinExistence type="inferred from homology"/>
<evidence type="ECO:0000256" key="4">
    <source>
        <dbReference type="ARBA" id="ARBA00023136"/>
    </source>
</evidence>
<dbReference type="AlphaFoldDB" id="A0A2U2PGM3"/>
<evidence type="ECO:0000256" key="1">
    <source>
        <dbReference type="ARBA" id="ARBA00004442"/>
    </source>
</evidence>
<dbReference type="InterPro" id="IPR012944">
    <property type="entry name" value="SusD_RagB_dom"/>
</dbReference>
<dbReference type="SUPFAM" id="SSF48452">
    <property type="entry name" value="TPR-like"/>
    <property type="match status" value="1"/>
</dbReference>
<evidence type="ECO:0000256" key="5">
    <source>
        <dbReference type="ARBA" id="ARBA00023237"/>
    </source>
</evidence>
<feature type="domain" description="RagB/SusD" evidence="6">
    <location>
        <begin position="327"/>
        <end position="468"/>
    </location>
</feature>
<dbReference type="CDD" id="cd08977">
    <property type="entry name" value="SusD"/>
    <property type="match status" value="1"/>
</dbReference>
<evidence type="ECO:0000259" key="6">
    <source>
        <dbReference type="Pfam" id="PF07980"/>
    </source>
</evidence>
<evidence type="ECO:0000256" key="3">
    <source>
        <dbReference type="ARBA" id="ARBA00022729"/>
    </source>
</evidence>
<dbReference type="RefSeq" id="WP_109415820.1">
    <property type="nucleotide sequence ID" value="NZ_QEAS01000008.1"/>
</dbReference>
<keyword evidence="9" id="KW-1185">Reference proteome</keyword>
<evidence type="ECO:0000259" key="7">
    <source>
        <dbReference type="Pfam" id="PF14322"/>
    </source>
</evidence>
<comment type="caution">
    <text evidence="8">The sequence shown here is derived from an EMBL/GenBank/DDBJ whole genome shotgun (WGS) entry which is preliminary data.</text>
</comment>
<keyword evidence="4" id="KW-0472">Membrane</keyword>
<dbReference type="Pfam" id="PF14322">
    <property type="entry name" value="SusD-like_3"/>
    <property type="match status" value="1"/>
</dbReference>
<name>A0A2U2PGM3_9SPHI</name>
<dbReference type="Pfam" id="PF07980">
    <property type="entry name" value="SusD_RagB"/>
    <property type="match status" value="1"/>
</dbReference>
<keyword evidence="3" id="KW-0732">Signal</keyword>
<sequence length="469" mass="51950">MTKIFSYKNRILAAGTFIILSTTLSCKKLIEIPPNPPTSITRQAAFADSATAMSAVAGVYSFTPSTNGNGIPYHNGLFDVTTALAGNEVAYMGTYGDDAQYYSHTLTPQNDRLNELWSVPYAGIYQVNDILANITGNNKLSASFVKQITGEMEFVRAFIYFYQVNLFGGVPLVTSTDYTTNTRLPRATATEIYDQIFKDLDGAAKKLPATYPSAGHVRPNLYTVIALRAKVNLYRGNWQAAYNEADSVITRGGFSLLTDLNSVFLEESAEAIWQVPVLDAYQGSGDAMIFVSQGGIPNYLVTDSLLNKFDDKDLRKAAWLGFNVVDNDTLYYPFKYKDVVPTTPATNFMLLRYAEMYLIRAEAAAQLGGLAEAVDDINIIRRRAGLTPVYPATQTAVLDAIRQERRLEMCFEFGNRFFDLNRTSTDNKYPSSGQAPAVLPGWKPDFAIFPVPQTQRTLNSRLTQNPGYN</sequence>
<comment type="similarity">
    <text evidence="2">Belongs to the SusD family.</text>
</comment>
<dbReference type="PROSITE" id="PS51257">
    <property type="entry name" value="PROKAR_LIPOPROTEIN"/>
    <property type="match status" value="1"/>
</dbReference>
<protein>
    <submittedName>
        <fullName evidence="8">RagB/SusD family nutrient uptake outer membrane protein</fullName>
    </submittedName>
</protein>
<accession>A0A2U2PGM3</accession>
<dbReference type="EMBL" id="QEAS01000008">
    <property type="protein sequence ID" value="PWG80533.1"/>
    <property type="molecule type" value="Genomic_DNA"/>
</dbReference>
<reference evidence="8 9" key="1">
    <citation type="submission" date="2018-04" db="EMBL/GenBank/DDBJ databases">
        <title>Pedobacter chongqingensis sp. nov., isolated from a rottenly hemp rope.</title>
        <authorList>
            <person name="Cai Y."/>
        </authorList>
    </citation>
    <scope>NUCLEOTIDE SEQUENCE [LARGE SCALE GENOMIC DNA]</scope>
    <source>
        <strain evidence="8 9">FJ4-8</strain>
    </source>
</reference>
<gene>
    <name evidence="8" type="ORF">DDR33_10875</name>
</gene>
<dbReference type="InterPro" id="IPR011990">
    <property type="entry name" value="TPR-like_helical_dom_sf"/>
</dbReference>
<comment type="subcellular location">
    <subcellularLocation>
        <location evidence="1">Cell outer membrane</location>
    </subcellularLocation>
</comment>
<keyword evidence="5" id="KW-0998">Cell outer membrane</keyword>
<dbReference type="Proteomes" id="UP000245647">
    <property type="component" value="Unassembled WGS sequence"/>
</dbReference>
<feature type="domain" description="SusD-like N-terminal" evidence="7">
    <location>
        <begin position="97"/>
        <end position="233"/>
    </location>
</feature>